<dbReference type="STRING" id="1423792.FD09_GL002194"/>
<feature type="compositionally biased region" description="Basic and acidic residues" evidence="1">
    <location>
        <begin position="1193"/>
        <end position="1214"/>
    </location>
</feature>
<sequence length="1382" mass="153336">MSTTAINENQGAIFMFKRGGGQRTIKWIIYMMLTWAVVGSFFMGSLVSVQADTVGDVFDNTPDINGEVPKIGTVPWNTYWVPGIERERSAKEGSFVKWGYDGWAVDDPLNRWQKTRLYQPMPITKDNREDKGGLLNTTDWETGVTASPASILFNKDAAGNPITGHGDAFFSLNYVNSPELIDFSRPDLALAFAKSGQGGTPLDYNQRNEIFNTQNVTPRTKSDGKGGITLADGANYNGGFIQATGNVPIYARVAESETTADAIMGGNWGVMVKVTVAPGIDAKSLAATIDWSKSYYFLSVDSINIPFSNIPIKDINFPLQFDHHVYLDPKDPQTFFLKVKGIPFNVLNNNAGGKQNQAMLELQNGNADFLDYLHNRQIIPGMSGKATTLDKIQNNGKGNIKSDILNDNSIPGQNPLLKRGRNGDIQPNFQWSDARHDGIWDPLPGMLTEIADGAKVRPFPEKTFLDPLNLAKGANDFITSITAGIVRAIADFVGHSPVYDTGDTGRMISLVNANKQPDDRRISAVDFDKINIPIIGQILNVIGMFFKGIGTFIRTVFVDPALRAVTSALMREGFRGNAHVNFSFNVSQYSGSPDKLKTALTEGKLPSAPYNDGKFNLQDGLGGMNENDPRRAPIQITMYGSNQLVDPYRVTWNMERKSMSKNLPVSLRQQMKAGTSPMDYAVIDDDKMDEGVRYPVYTNLSSWTGAIVPYDRHYYDNKKGNDTLHSGGRLSAGYQERTATPDPGLDGILVNHPNSDGTIGYTDPFINLSPQPENKKAGTISPSRYANVYSYYDYESAGEGSPQPWPDAKGPQRVTDGDKSALAIKVNNPDGVNTDDSKIITSLNDKKWHFEGTMNGVPLADATVHLHQSLQPSIDLSTNDYLAVHYDEVKDKNQITEPLGYFRDPLGNFAPGGHQLQGTLTSAHSEQKAFSDTFQSTDTRHRIMSNWSEKGNKLAKENDPTRWTLDGKTGNATVKYQLPPEGATQDSLYYGDLKFHRQGEVKTVGDYTLKTENEAVAKHLVFLNHETPDEQWYSLTKQFADGSETYFVTADNQPITVNGAAKGKEIAAGKYPTQMYLMLPKVDGTMLEMPQVPGAQKVEPVSGQTNNQFSTYRIIFTVGPKEFTYSYRYSVKDYAQIPLNVNYRDVLRTDTHVMATSNPVHFAEQMNVNLEHVPSLAFGKQFMPSPSGAAYDLPHKRDKDSDPNDDKVGTAEDDQRREAYLTVRDHQQGQNSWNVTAALSPFTTNDGKERRDFRINWQEPAKIKDERFNTERVPDGSYHDPTDTAHFPAYNPSPLRYWRYYNHLPAAEMGTDSTPIRLYKLDRLVEPLNPNETPADPFDLTIHYPHAQLIVPKNAAGFATPETDSEYAATITYTLSSGNDGI</sequence>
<keyword evidence="2" id="KW-1133">Transmembrane helix</keyword>
<protein>
    <submittedName>
        <fullName evidence="3">Uncharacterized protein</fullName>
    </submittedName>
</protein>
<evidence type="ECO:0000256" key="2">
    <source>
        <dbReference type="SAM" id="Phobius"/>
    </source>
</evidence>
<gene>
    <name evidence="3" type="ORF">FD09_GL002194</name>
</gene>
<proteinExistence type="predicted"/>
<keyword evidence="2" id="KW-0472">Membrane</keyword>
<feature type="region of interest" description="Disordered" evidence="1">
    <location>
        <begin position="796"/>
        <end position="815"/>
    </location>
</feature>
<feature type="region of interest" description="Disordered" evidence="1">
    <location>
        <begin position="1187"/>
        <end position="1214"/>
    </location>
</feature>
<keyword evidence="2" id="KW-0812">Transmembrane</keyword>
<keyword evidence="4" id="KW-1185">Reference proteome</keyword>
<evidence type="ECO:0000313" key="4">
    <source>
        <dbReference type="Proteomes" id="UP000051330"/>
    </source>
</evidence>
<evidence type="ECO:0000256" key="1">
    <source>
        <dbReference type="SAM" id="MobiDB-lite"/>
    </source>
</evidence>
<dbReference type="Proteomes" id="UP000051330">
    <property type="component" value="Unassembled WGS sequence"/>
</dbReference>
<comment type="caution">
    <text evidence="3">The sequence shown here is derived from an EMBL/GenBank/DDBJ whole genome shotgun (WGS) entry which is preliminary data.</text>
</comment>
<name>A0A0R1N4Y6_9LACO</name>
<accession>A0A0R1N4Y6</accession>
<reference evidence="3 4" key="1">
    <citation type="journal article" date="2015" name="Genome Announc.">
        <title>Expanding the biotechnology potential of lactobacilli through comparative genomics of 213 strains and associated genera.</title>
        <authorList>
            <person name="Sun Z."/>
            <person name="Harris H.M."/>
            <person name="McCann A."/>
            <person name="Guo C."/>
            <person name="Argimon S."/>
            <person name="Zhang W."/>
            <person name="Yang X."/>
            <person name="Jeffery I.B."/>
            <person name="Cooney J.C."/>
            <person name="Kagawa T.F."/>
            <person name="Liu W."/>
            <person name="Song Y."/>
            <person name="Salvetti E."/>
            <person name="Wrobel A."/>
            <person name="Rasinkangas P."/>
            <person name="Parkhill J."/>
            <person name="Rea M.C."/>
            <person name="O'Sullivan O."/>
            <person name="Ritari J."/>
            <person name="Douillard F.P."/>
            <person name="Paul Ross R."/>
            <person name="Yang R."/>
            <person name="Briner A.E."/>
            <person name="Felis G.E."/>
            <person name="de Vos W.M."/>
            <person name="Barrangou R."/>
            <person name="Klaenhammer T.R."/>
            <person name="Caufield P.W."/>
            <person name="Cui Y."/>
            <person name="Zhang H."/>
            <person name="O'Toole P.W."/>
        </authorList>
    </citation>
    <scope>NUCLEOTIDE SEQUENCE [LARGE SCALE GENOMIC DNA]</scope>
    <source>
        <strain evidence="3 4">DSM 12744</strain>
    </source>
</reference>
<organism evidence="3 4">
    <name type="scientific">Schleiferilactobacillus perolens DSM 12744</name>
    <dbReference type="NCBI Taxonomy" id="1423792"/>
    <lineage>
        <taxon>Bacteria</taxon>
        <taxon>Bacillati</taxon>
        <taxon>Bacillota</taxon>
        <taxon>Bacilli</taxon>
        <taxon>Lactobacillales</taxon>
        <taxon>Lactobacillaceae</taxon>
        <taxon>Schleiferilactobacillus</taxon>
    </lineage>
</organism>
<evidence type="ECO:0000313" key="3">
    <source>
        <dbReference type="EMBL" id="KRL13364.1"/>
    </source>
</evidence>
<dbReference type="PATRIC" id="fig|1423792.3.peg.2234"/>
<feature type="transmembrane region" description="Helical" evidence="2">
    <location>
        <begin position="27"/>
        <end position="47"/>
    </location>
</feature>
<dbReference type="EMBL" id="AZEC01000004">
    <property type="protein sequence ID" value="KRL13364.1"/>
    <property type="molecule type" value="Genomic_DNA"/>
</dbReference>